<keyword evidence="1" id="KW-0472">Membrane</keyword>
<comment type="caution">
    <text evidence="4">The sequence shown here is derived from an EMBL/GenBank/DDBJ whole genome shotgun (WGS) entry which is preliminary data.</text>
</comment>
<dbReference type="InterPro" id="IPR008271">
    <property type="entry name" value="Ser/Thr_kinase_AS"/>
</dbReference>
<dbReference type="OrthoDB" id="78173at2759"/>
<feature type="signal peptide" evidence="2">
    <location>
        <begin position="1"/>
        <end position="16"/>
    </location>
</feature>
<dbReference type="PANTHER" id="PTHR44329">
    <property type="entry name" value="SERINE/THREONINE-PROTEIN KINASE TNNI3K-RELATED"/>
    <property type="match status" value="1"/>
</dbReference>
<keyword evidence="4" id="KW-0418">Kinase</keyword>
<dbReference type="AlphaFoldDB" id="A0A1V9Y8B9"/>
<keyword evidence="4" id="KW-0808">Transferase</keyword>
<dbReference type="SUPFAM" id="SSF56112">
    <property type="entry name" value="Protein kinase-like (PK-like)"/>
    <property type="match status" value="1"/>
</dbReference>
<evidence type="ECO:0000256" key="2">
    <source>
        <dbReference type="SAM" id="SignalP"/>
    </source>
</evidence>
<dbReference type="InterPro" id="IPR032675">
    <property type="entry name" value="LRR_dom_sf"/>
</dbReference>
<dbReference type="Gene3D" id="1.10.510.10">
    <property type="entry name" value="Transferase(Phosphotransferase) domain 1"/>
    <property type="match status" value="1"/>
</dbReference>
<dbReference type="PANTHER" id="PTHR44329:SF214">
    <property type="entry name" value="PROTEIN KINASE DOMAIN-CONTAINING PROTEIN"/>
    <property type="match status" value="1"/>
</dbReference>
<proteinExistence type="predicted"/>
<keyword evidence="2" id="KW-0732">Signal</keyword>
<organism evidence="4 5">
    <name type="scientific">Thraustotheca clavata</name>
    <dbReference type="NCBI Taxonomy" id="74557"/>
    <lineage>
        <taxon>Eukaryota</taxon>
        <taxon>Sar</taxon>
        <taxon>Stramenopiles</taxon>
        <taxon>Oomycota</taxon>
        <taxon>Saprolegniomycetes</taxon>
        <taxon>Saprolegniales</taxon>
        <taxon>Achlyaceae</taxon>
        <taxon>Thraustotheca</taxon>
    </lineage>
</organism>
<dbReference type="InterPro" id="IPR011009">
    <property type="entry name" value="Kinase-like_dom_sf"/>
</dbReference>
<dbReference type="InterPro" id="IPR051681">
    <property type="entry name" value="Ser/Thr_Kinases-Pseudokinases"/>
</dbReference>
<dbReference type="EMBL" id="JNBS01004860">
    <property type="protein sequence ID" value="OQR81967.1"/>
    <property type="molecule type" value="Genomic_DNA"/>
</dbReference>
<accession>A0A1V9Y8B9</accession>
<name>A0A1V9Y8B9_9STRA</name>
<dbReference type="Proteomes" id="UP000243217">
    <property type="component" value="Unassembled WGS sequence"/>
</dbReference>
<dbReference type="InterPro" id="IPR001245">
    <property type="entry name" value="Ser-Thr/Tyr_kinase_cat_dom"/>
</dbReference>
<feature type="transmembrane region" description="Helical" evidence="1">
    <location>
        <begin position="335"/>
        <end position="358"/>
    </location>
</feature>
<gene>
    <name evidence="4" type="ORF">THRCLA_11254</name>
</gene>
<protein>
    <submittedName>
        <fullName evidence="4">Kinase</fullName>
    </submittedName>
</protein>
<evidence type="ECO:0000313" key="4">
    <source>
        <dbReference type="EMBL" id="OQR81967.1"/>
    </source>
</evidence>
<feature type="chain" id="PRO_5012551529" evidence="2">
    <location>
        <begin position="17"/>
        <end position="701"/>
    </location>
</feature>
<dbReference type="PROSITE" id="PS00108">
    <property type="entry name" value="PROTEIN_KINASE_ST"/>
    <property type="match status" value="1"/>
</dbReference>
<dbReference type="Pfam" id="PF07714">
    <property type="entry name" value="PK_Tyr_Ser-Thr"/>
    <property type="match status" value="1"/>
</dbReference>
<keyword evidence="1" id="KW-0812">Transmembrane</keyword>
<dbReference type="Gene3D" id="3.30.200.20">
    <property type="entry name" value="Phosphorylase Kinase, domain 1"/>
    <property type="match status" value="1"/>
</dbReference>
<dbReference type="InterPro" id="IPR000719">
    <property type="entry name" value="Prot_kinase_dom"/>
</dbReference>
<dbReference type="Gene3D" id="3.80.10.10">
    <property type="entry name" value="Ribonuclease Inhibitor"/>
    <property type="match status" value="1"/>
</dbReference>
<evidence type="ECO:0000256" key="1">
    <source>
        <dbReference type="SAM" id="Phobius"/>
    </source>
</evidence>
<dbReference type="GO" id="GO:0005524">
    <property type="term" value="F:ATP binding"/>
    <property type="evidence" value="ECO:0007669"/>
    <property type="project" value="InterPro"/>
</dbReference>
<keyword evidence="1" id="KW-1133">Transmembrane helix</keyword>
<reference evidence="4 5" key="1">
    <citation type="journal article" date="2014" name="Genome Biol. Evol.">
        <title>The secreted proteins of Achlya hypogyna and Thraustotheca clavata identify the ancestral oomycete secretome and reveal gene acquisitions by horizontal gene transfer.</title>
        <authorList>
            <person name="Misner I."/>
            <person name="Blouin N."/>
            <person name="Leonard G."/>
            <person name="Richards T.A."/>
            <person name="Lane C.E."/>
        </authorList>
    </citation>
    <scope>NUCLEOTIDE SEQUENCE [LARGE SCALE GENOMIC DNA]</scope>
    <source>
        <strain evidence="4 5">ATCC 34112</strain>
    </source>
</reference>
<sequence>MLRLTLAGVVAGLVVAATCPYSALPEGSILVGDSNCPSTATKVCGVDNKCAVTVTNLSSEYTQFWGFTSVGDLSSYTQTQLTILNTTSVNIANMKLPTTVDTLIFQNVQNLDMTQTNNMFPDSLTTLDFINCNLGVIPVNFKWPSKLTMVILRDNQLQTIPKSLPSSLRTLAIQGNALTDLNYLPSSITFLNLDTNKITKIVSVDWRALTFLRLSFNTIATFAYVQLSTKLTYFNCDNCAITNFTINADTYAALNALAPWDGNTSNLVGYTLNRAVTTDATVCQSIDGTIQKLWATTSPKSISVCVVSSSPPSTTSVPTTLTPTTDAPASSSTNVGMIVGIAVGVVGVIGIIIAIILLRRKNHQPPQTFTSYQPYHYSPQSTNNAVVYTDGFGKTGTSGTGGPTVGTGGSGSADSEVFLDVSKLRQHRLELADLQVVSTKPLASGAYGEVWLGLYGAEQVAIKRVKDRRPASVQKFIDEIMLMSQMESDYVVAFVGASWRRPIEMECVVEYMDLGDLRNYLANTPPAKYSWIDKYASILSIVRGLIYLHTFNPPIIHRDLKSRNVLLDSKKGTKLTDFGASREVSDANMTNGIGTYQWMAPEVIGGTEYSIAADIYSFGIILSEFCTHQIPYSDMRHPKTGRVLNQQFVLSEVRDGKIHPTFEGLNVPSWVAEVGLQCLLLNPADRPTALQLSSILYRFKP</sequence>
<dbReference type="GO" id="GO:0004674">
    <property type="term" value="F:protein serine/threonine kinase activity"/>
    <property type="evidence" value="ECO:0007669"/>
    <property type="project" value="TreeGrafter"/>
</dbReference>
<feature type="domain" description="Protein kinase" evidence="3">
    <location>
        <begin position="436"/>
        <end position="701"/>
    </location>
</feature>
<dbReference type="SMART" id="SM00220">
    <property type="entry name" value="S_TKc"/>
    <property type="match status" value="1"/>
</dbReference>
<dbReference type="STRING" id="74557.A0A1V9Y8B9"/>
<evidence type="ECO:0000313" key="5">
    <source>
        <dbReference type="Proteomes" id="UP000243217"/>
    </source>
</evidence>
<evidence type="ECO:0000259" key="3">
    <source>
        <dbReference type="PROSITE" id="PS50011"/>
    </source>
</evidence>
<keyword evidence="5" id="KW-1185">Reference proteome</keyword>
<dbReference type="SUPFAM" id="SSF52058">
    <property type="entry name" value="L domain-like"/>
    <property type="match status" value="1"/>
</dbReference>
<dbReference type="PROSITE" id="PS50011">
    <property type="entry name" value="PROTEIN_KINASE_DOM"/>
    <property type="match status" value="1"/>
</dbReference>